<name>A0A4R3J9J7_9PROT</name>
<dbReference type="PIRSF" id="PIRSF004486">
    <property type="entry name" value="MraW"/>
    <property type="match status" value="1"/>
</dbReference>
<comment type="function">
    <text evidence="6">Specifically methylates the N4 position of cytidine in position 1402 (C1402) of 16S rRNA.</text>
</comment>
<dbReference type="AlphaFoldDB" id="A0A4R3J9J7"/>
<keyword evidence="5 6" id="KW-0949">S-adenosyl-L-methionine</keyword>
<evidence type="ECO:0000256" key="1">
    <source>
        <dbReference type="ARBA" id="ARBA00010396"/>
    </source>
</evidence>
<dbReference type="SUPFAM" id="SSF81799">
    <property type="entry name" value="Putative methyltransferase TM0872, insert domain"/>
    <property type="match status" value="1"/>
</dbReference>
<comment type="caution">
    <text evidence="8">The sequence shown here is derived from an EMBL/GenBank/DDBJ whole genome shotgun (WGS) entry which is preliminary data.</text>
</comment>
<keyword evidence="3 6" id="KW-0489">Methyltransferase</keyword>
<feature type="region of interest" description="Disordered" evidence="7">
    <location>
        <begin position="300"/>
        <end position="333"/>
    </location>
</feature>
<dbReference type="NCBIfam" id="TIGR00006">
    <property type="entry name" value="16S rRNA (cytosine(1402)-N(4))-methyltransferase RsmH"/>
    <property type="match status" value="1"/>
</dbReference>
<evidence type="ECO:0000256" key="3">
    <source>
        <dbReference type="ARBA" id="ARBA00022603"/>
    </source>
</evidence>
<dbReference type="Gene3D" id="3.40.50.150">
    <property type="entry name" value="Vaccinia Virus protein VP39"/>
    <property type="match status" value="1"/>
</dbReference>
<proteinExistence type="inferred from homology"/>
<feature type="binding site" evidence="6">
    <location>
        <position position="107"/>
    </location>
    <ligand>
        <name>S-adenosyl-L-methionine</name>
        <dbReference type="ChEBI" id="CHEBI:59789"/>
    </ligand>
</feature>
<dbReference type="PANTHER" id="PTHR11265">
    <property type="entry name" value="S-ADENOSYL-METHYLTRANSFERASE MRAW"/>
    <property type="match status" value="1"/>
</dbReference>
<dbReference type="Gene3D" id="1.10.150.170">
    <property type="entry name" value="Putative methyltransferase TM0872, insert domain"/>
    <property type="match status" value="1"/>
</dbReference>
<dbReference type="CDD" id="cd02440">
    <property type="entry name" value="AdoMet_MTases"/>
    <property type="match status" value="1"/>
</dbReference>
<dbReference type="PANTHER" id="PTHR11265:SF0">
    <property type="entry name" value="12S RRNA N4-METHYLCYTIDINE METHYLTRANSFERASE"/>
    <property type="match status" value="1"/>
</dbReference>
<dbReference type="EC" id="2.1.1.199" evidence="6"/>
<keyword evidence="4 6" id="KW-0808">Transferase</keyword>
<dbReference type="Pfam" id="PF01795">
    <property type="entry name" value="Methyltransf_5"/>
    <property type="match status" value="1"/>
</dbReference>
<evidence type="ECO:0000313" key="9">
    <source>
        <dbReference type="Proteomes" id="UP000295304"/>
    </source>
</evidence>
<dbReference type="InterPro" id="IPR023397">
    <property type="entry name" value="SAM-dep_MeTrfase_MraW_recog"/>
</dbReference>
<evidence type="ECO:0000313" key="8">
    <source>
        <dbReference type="EMBL" id="TCS62187.1"/>
    </source>
</evidence>
<comment type="similarity">
    <text evidence="1 6">Belongs to the methyltransferase superfamily. RsmH family.</text>
</comment>
<dbReference type="EMBL" id="SLZW01000006">
    <property type="protein sequence ID" value="TCS62187.1"/>
    <property type="molecule type" value="Genomic_DNA"/>
</dbReference>
<dbReference type="GO" id="GO:0005737">
    <property type="term" value="C:cytoplasm"/>
    <property type="evidence" value="ECO:0007669"/>
    <property type="project" value="UniProtKB-SubCell"/>
</dbReference>
<evidence type="ECO:0000256" key="5">
    <source>
        <dbReference type="ARBA" id="ARBA00022691"/>
    </source>
</evidence>
<keyword evidence="9" id="KW-1185">Reference proteome</keyword>
<comment type="subcellular location">
    <subcellularLocation>
        <location evidence="6">Cytoplasm</location>
    </subcellularLocation>
</comment>
<evidence type="ECO:0000256" key="2">
    <source>
        <dbReference type="ARBA" id="ARBA00022552"/>
    </source>
</evidence>
<accession>A0A4R3J9J7</accession>
<evidence type="ECO:0000256" key="6">
    <source>
        <dbReference type="HAMAP-Rule" id="MF_01007"/>
    </source>
</evidence>
<gene>
    <name evidence="6" type="primary">rsmH</name>
    <name evidence="8" type="ORF">EDD55_106145</name>
</gene>
<dbReference type="RefSeq" id="WP_132939263.1">
    <property type="nucleotide sequence ID" value="NZ_CP119676.1"/>
</dbReference>
<dbReference type="Proteomes" id="UP000295304">
    <property type="component" value="Unassembled WGS sequence"/>
</dbReference>
<sequence length="333" mass="35896">MSQPPHIPVLLAEVLACIQPRDGGVYLDATFGDGGYSRAILDAAACTVWAIDRDPHARARADQLAGIYPGRFTLVHGCFGDMAALMDGVGVAQIDGVAMDFGVSSMQLDSPERGFSFRADGPLDMRMGGASGDVAHGDDAHNKAPSAADVVNTAGEKELADIIWRYGEERQSRRIARAIVNDRTETPFERTTQLAGLVRRVVGRTRDGIDPATRTFQALRIYVNDELGEIDRGLLGAEVLLRPGGRLAVVAFHSLEDRRVKTFLRGRSSTAGQASRHAPQTPAARKPTFRLLKKGAIKPGDAECARNPRARSARLRTAERTTVSPCAQDGRSV</sequence>
<reference evidence="8 9" key="1">
    <citation type="submission" date="2019-03" db="EMBL/GenBank/DDBJ databases">
        <title>Genomic Encyclopedia of Type Strains, Phase IV (KMG-IV): sequencing the most valuable type-strain genomes for metagenomic binning, comparative biology and taxonomic classification.</title>
        <authorList>
            <person name="Goeker M."/>
        </authorList>
    </citation>
    <scope>NUCLEOTIDE SEQUENCE [LARGE SCALE GENOMIC DNA]</scope>
    <source>
        <strain evidence="8 9">DSM 101688</strain>
    </source>
</reference>
<dbReference type="HAMAP" id="MF_01007">
    <property type="entry name" value="16SrRNA_methyltr_H"/>
    <property type="match status" value="1"/>
</dbReference>
<feature type="binding site" evidence="6">
    <location>
        <position position="100"/>
    </location>
    <ligand>
        <name>S-adenosyl-L-methionine</name>
        <dbReference type="ChEBI" id="CHEBI:59789"/>
    </ligand>
</feature>
<dbReference type="GO" id="GO:0070475">
    <property type="term" value="P:rRNA base methylation"/>
    <property type="evidence" value="ECO:0007669"/>
    <property type="project" value="UniProtKB-UniRule"/>
</dbReference>
<evidence type="ECO:0000256" key="7">
    <source>
        <dbReference type="SAM" id="MobiDB-lite"/>
    </source>
</evidence>
<dbReference type="OrthoDB" id="9806637at2"/>
<keyword evidence="6" id="KW-0963">Cytoplasm</keyword>
<keyword evidence="2 6" id="KW-0698">rRNA processing</keyword>
<feature type="binding site" evidence="6">
    <location>
        <position position="79"/>
    </location>
    <ligand>
        <name>S-adenosyl-L-methionine</name>
        <dbReference type="ChEBI" id="CHEBI:59789"/>
    </ligand>
</feature>
<evidence type="ECO:0000256" key="4">
    <source>
        <dbReference type="ARBA" id="ARBA00022679"/>
    </source>
</evidence>
<dbReference type="FunFam" id="1.10.150.170:FF:000003">
    <property type="entry name" value="Ribosomal RNA small subunit methyltransferase H"/>
    <property type="match status" value="1"/>
</dbReference>
<dbReference type="InterPro" id="IPR029063">
    <property type="entry name" value="SAM-dependent_MTases_sf"/>
</dbReference>
<comment type="catalytic activity">
    <reaction evidence="6">
        <text>cytidine(1402) in 16S rRNA + S-adenosyl-L-methionine = N(4)-methylcytidine(1402) in 16S rRNA + S-adenosyl-L-homocysteine + H(+)</text>
        <dbReference type="Rhea" id="RHEA:42928"/>
        <dbReference type="Rhea" id="RHEA-COMP:10286"/>
        <dbReference type="Rhea" id="RHEA-COMP:10287"/>
        <dbReference type="ChEBI" id="CHEBI:15378"/>
        <dbReference type="ChEBI" id="CHEBI:57856"/>
        <dbReference type="ChEBI" id="CHEBI:59789"/>
        <dbReference type="ChEBI" id="CHEBI:74506"/>
        <dbReference type="ChEBI" id="CHEBI:82748"/>
        <dbReference type="EC" id="2.1.1.199"/>
    </reaction>
</comment>
<feature type="binding site" evidence="6">
    <location>
        <position position="52"/>
    </location>
    <ligand>
        <name>S-adenosyl-L-methionine</name>
        <dbReference type="ChEBI" id="CHEBI:59789"/>
    </ligand>
</feature>
<organism evidence="8 9">
    <name type="scientific">Varunaivibrio sulfuroxidans</name>
    <dbReference type="NCBI Taxonomy" id="1773489"/>
    <lineage>
        <taxon>Bacteria</taxon>
        <taxon>Pseudomonadati</taxon>
        <taxon>Pseudomonadota</taxon>
        <taxon>Alphaproteobacteria</taxon>
        <taxon>Rhodospirillales</taxon>
        <taxon>Magnetovibrionaceae</taxon>
        <taxon>Varunaivibrio</taxon>
    </lineage>
</organism>
<feature type="binding site" evidence="6">
    <location>
        <begin position="34"/>
        <end position="36"/>
    </location>
    <ligand>
        <name>S-adenosyl-L-methionine</name>
        <dbReference type="ChEBI" id="CHEBI:59789"/>
    </ligand>
</feature>
<protein>
    <recommendedName>
        <fullName evidence="6">Ribosomal RNA small subunit methyltransferase H</fullName>
        <ecNumber evidence="6">2.1.1.199</ecNumber>
    </recommendedName>
    <alternativeName>
        <fullName evidence="6">16S rRNA m(4)C1402 methyltransferase</fullName>
    </alternativeName>
    <alternativeName>
        <fullName evidence="6">rRNA (cytosine-N(4)-)-methyltransferase RsmH</fullName>
    </alternativeName>
</protein>
<dbReference type="InterPro" id="IPR002903">
    <property type="entry name" value="RsmH"/>
</dbReference>
<dbReference type="SUPFAM" id="SSF53335">
    <property type="entry name" value="S-adenosyl-L-methionine-dependent methyltransferases"/>
    <property type="match status" value="1"/>
</dbReference>
<dbReference type="GO" id="GO:0071424">
    <property type="term" value="F:rRNA (cytosine-N4-)-methyltransferase activity"/>
    <property type="evidence" value="ECO:0007669"/>
    <property type="project" value="UniProtKB-UniRule"/>
</dbReference>